<feature type="compositionally biased region" description="Basic and acidic residues" evidence="1">
    <location>
        <begin position="349"/>
        <end position="371"/>
    </location>
</feature>
<dbReference type="GeneID" id="54992002"/>
<protein>
    <submittedName>
        <fullName evidence="2">MuF-like minor capsid protein</fullName>
    </submittedName>
</protein>
<gene>
    <name evidence="2" type="primary">8</name>
    <name evidence="2" type="ORF">PBI_APPA_8</name>
</gene>
<accession>A0A2U8UHT0</accession>
<organism evidence="2 3">
    <name type="scientific">Microbacterium phage Appa</name>
    <dbReference type="NCBI Taxonomy" id="2182350"/>
    <lineage>
        <taxon>Viruses</taxon>
        <taxon>Duplodnaviria</taxon>
        <taxon>Heunggongvirae</taxon>
        <taxon>Uroviricota</taxon>
        <taxon>Caudoviricetes</taxon>
        <taxon>Appavirus</taxon>
        <taxon>Appavirus appa</taxon>
    </lineage>
</organism>
<proteinExistence type="predicted"/>
<evidence type="ECO:0000256" key="1">
    <source>
        <dbReference type="SAM" id="MobiDB-lite"/>
    </source>
</evidence>
<keyword evidence="3" id="KW-1185">Reference proteome</keyword>
<evidence type="ECO:0000313" key="3">
    <source>
        <dbReference type="Proteomes" id="UP000246517"/>
    </source>
</evidence>
<dbReference type="GO" id="GO:0005198">
    <property type="term" value="F:structural molecule activity"/>
    <property type="evidence" value="ECO:0007669"/>
    <property type="project" value="InterPro"/>
</dbReference>
<evidence type="ECO:0000313" key="2">
    <source>
        <dbReference type="EMBL" id="AWN03190.1"/>
    </source>
</evidence>
<feature type="region of interest" description="Disordered" evidence="1">
    <location>
        <begin position="345"/>
        <end position="371"/>
    </location>
</feature>
<dbReference type="EMBL" id="MH153799">
    <property type="protein sequence ID" value="AWN03190.1"/>
    <property type="molecule type" value="Genomic_DNA"/>
</dbReference>
<dbReference type="RefSeq" id="YP_009801485.1">
    <property type="nucleotide sequence ID" value="NC_047972.1"/>
</dbReference>
<name>A0A2U8UHT0_9CAUD</name>
<sequence>MPLSERDLIDVARLARIFADAEMLTLERVLSALARGVDDPAWEIDVLARLQRLTAQTLDDLGSDAAQYVAAIRERLAALYASGEAAIFAEIGAAGIDRPEAIEDGRRRAVVLALAREMNDAASAAGRGMLRAVDDVYRRIVGETVELVAARGMSRRDALRTATRTFLSRGIPSFTDEAGRRWSIQSYVDMATRTGYANAQIRGHEDALTAARLDLVIVQPGPRACDICDEWARKVLARNGQAGTITTTNRLTGKPMRVKVDGTLAEARAAGFQHPNCRCSLRAFIPGATEKATIQRPPWDGEGYQRQQQQRGIERAIREAKTQALVAESVGDTKAAERARARVKTAQQRLRDHLAANPELKRRNDREQVIR</sequence>
<dbReference type="InterPro" id="IPR009319">
    <property type="entry name" value="Phage_A118_VSP1"/>
</dbReference>
<dbReference type="Pfam" id="PF06152">
    <property type="entry name" value="Phage_min_cap2"/>
    <property type="match status" value="1"/>
</dbReference>
<reference evidence="2 3" key="1">
    <citation type="submission" date="2018-03" db="EMBL/GenBank/DDBJ databases">
        <authorList>
            <person name="Zack K.M."/>
            <person name="Garlena R.A."/>
            <person name="Russell D.A."/>
            <person name="Pope W.H."/>
            <person name="Jacobs-Sera D."/>
            <person name="Hatfull G.F."/>
        </authorList>
    </citation>
    <scope>NUCLEOTIDE SEQUENCE [LARGE SCALE GENOMIC DNA]</scope>
</reference>
<dbReference type="KEGG" id="vg:54992002"/>
<dbReference type="Proteomes" id="UP000246517">
    <property type="component" value="Segment"/>
</dbReference>